<evidence type="ECO:0000313" key="2">
    <source>
        <dbReference type="Proteomes" id="UP000260216"/>
    </source>
</evidence>
<dbReference type="RefSeq" id="YP_009839895.1">
    <property type="nucleotide sequence ID" value="NC_048722.1"/>
</dbReference>
<reference evidence="1 2" key="1">
    <citation type="submission" date="2018-07" db="EMBL/GenBank/DDBJ databases">
        <authorList>
            <person name="Wofford K.M."/>
            <person name="Typhair T.J."/>
            <person name="Gonzales M.A."/>
            <person name="Castillo J.C."/>
            <person name="Smith B.R."/>
            <person name="Klug H.M."/>
            <person name="Hughes L.E."/>
            <person name="Garlena R.A."/>
            <person name="Russell D.A."/>
            <person name="Pope W.H."/>
            <person name="Jacobs-Sera D."/>
            <person name="Hatfull G.F."/>
        </authorList>
    </citation>
    <scope>NUCLEOTIDE SEQUENCE [LARGE SCALE GENOMIC DNA]</scope>
</reference>
<gene>
    <name evidence="1" type="primary">252</name>
    <name evidence="1" type="ORF">SEA_WOFFORD_252</name>
</gene>
<dbReference type="GeneID" id="55609660"/>
<evidence type="ECO:0000313" key="1">
    <source>
        <dbReference type="EMBL" id="AXH67433.1"/>
    </source>
</evidence>
<proteinExistence type="predicted"/>
<dbReference type="KEGG" id="vg:55609660"/>
<name>A0A345MAB2_9CAUD</name>
<sequence>MITVTCAQCGGECDESVCFETFADKVKRLFFCSVAHRTAWFFGWM</sequence>
<dbReference type="Proteomes" id="UP000260216">
    <property type="component" value="Segment"/>
</dbReference>
<accession>A0A345MAB2</accession>
<protein>
    <submittedName>
        <fullName evidence="1">Uncharacterized protein</fullName>
    </submittedName>
</protein>
<organism evidence="1 2">
    <name type="scientific">Streptomyces phage Wofford</name>
    <dbReference type="NCBI Taxonomy" id="2283267"/>
    <lineage>
        <taxon>Viruses</taxon>
        <taxon>Duplodnaviria</taxon>
        <taxon>Heunggongvirae</taxon>
        <taxon>Uroviricota</taxon>
        <taxon>Caudoviricetes</taxon>
        <taxon>Stanwilliamsviridae</taxon>
        <taxon>Boydwoodruffvirinae</taxon>
        <taxon>Karimacvirus</taxon>
        <taxon>Karimacvirus wofford</taxon>
        <taxon>Streptomyces virus Wofford</taxon>
    </lineage>
</organism>
<keyword evidence="2" id="KW-1185">Reference proteome</keyword>
<dbReference type="EMBL" id="MH576968">
    <property type="protein sequence ID" value="AXH67433.1"/>
    <property type="molecule type" value="Genomic_DNA"/>
</dbReference>